<dbReference type="Pfam" id="PF02781">
    <property type="entry name" value="G6PD_C"/>
    <property type="match status" value="1"/>
</dbReference>
<sequence length="493" mass="56255">MIETMASPEEKDMDLLIFGARGDLSARKLFPALYHLDNCELLPAGVRIHALAREDISLETFLNDIKDRVRKYVDDSRWSEEQWASYSSRFMYHRIDFGNAEGFSELAQLLSADRPAMFYLATPPSLFGPICEHLGAAGCLSGDRRLLLEKPIGHDLESCKAVNDTVGEYFPEDSIYRVDHYLGKETVQNLLVMRFGNRFINTQWDQSCVDHVQITVAEPIGIEGRWSYYDGVGQLRDMVQNHLMQLLCLVAMEPPNSMTAEGIRDEKVKIVRALRPINENNVRDHAVRGQYAAGWLRGESVPGYLEEEDCPAQDSQTETYVALKAFIDNWRWAGVPFYLRTGKRMPEKLTEIVITYKALPHNIFAGAGSEDVPNRLVIRLQPNEGIEMQMVSKQHSLRNKMGLVTKNLNLDFLDHSELDRIPDAYERLLLDAINADQSLFVGREEIEESWRWCDELIDAWQARAPSLQSYQAGSWGPTKGELLIEKDGRSWHV</sequence>
<dbReference type="Pfam" id="PF00479">
    <property type="entry name" value="G6PD_N"/>
    <property type="match status" value="1"/>
</dbReference>
<gene>
    <name evidence="7" type="primary">zwf</name>
    <name evidence="10" type="ORF">KT71_12710</name>
</gene>
<feature type="binding site" evidence="7">
    <location>
        <position position="150"/>
    </location>
    <ligand>
        <name>NADP(+)</name>
        <dbReference type="ChEBI" id="CHEBI:58349"/>
    </ligand>
</feature>
<feature type="domain" description="Glucose-6-phosphate dehydrogenase NAD-binding" evidence="8">
    <location>
        <begin position="17"/>
        <end position="189"/>
    </location>
</feature>
<name>A4AD79_9GAMM</name>
<dbReference type="GO" id="GO:0050661">
    <property type="term" value="F:NADP binding"/>
    <property type="evidence" value="ECO:0007669"/>
    <property type="project" value="UniProtKB-UniRule"/>
</dbReference>
<evidence type="ECO:0000313" key="11">
    <source>
        <dbReference type="Proteomes" id="UP000019205"/>
    </source>
</evidence>
<dbReference type="EMBL" id="AAOA02000001">
    <property type="protein sequence ID" value="EAQ96003.1"/>
    <property type="molecule type" value="Genomic_DNA"/>
</dbReference>
<comment type="catalytic activity">
    <reaction evidence="7">
        <text>D-glucose 6-phosphate + NADP(+) = 6-phospho-D-glucono-1,5-lactone + NADPH + H(+)</text>
        <dbReference type="Rhea" id="RHEA:15841"/>
        <dbReference type="ChEBI" id="CHEBI:15378"/>
        <dbReference type="ChEBI" id="CHEBI:57783"/>
        <dbReference type="ChEBI" id="CHEBI:57955"/>
        <dbReference type="ChEBI" id="CHEBI:58349"/>
        <dbReference type="ChEBI" id="CHEBI:61548"/>
        <dbReference type="EC" id="1.1.1.49"/>
    </reaction>
</comment>
<feature type="binding site" evidence="7">
    <location>
        <begin position="96"/>
        <end position="97"/>
    </location>
    <ligand>
        <name>NADP(+)</name>
        <dbReference type="ChEBI" id="CHEBI:58349"/>
    </ligand>
</feature>
<feature type="active site" description="Proton acceptor" evidence="7">
    <location>
        <position position="242"/>
    </location>
</feature>
<dbReference type="GO" id="GO:0009051">
    <property type="term" value="P:pentose-phosphate shunt, oxidative branch"/>
    <property type="evidence" value="ECO:0007669"/>
    <property type="project" value="TreeGrafter"/>
</dbReference>
<dbReference type="GO" id="GO:0004345">
    <property type="term" value="F:glucose-6-phosphate dehydrogenase activity"/>
    <property type="evidence" value="ECO:0007669"/>
    <property type="project" value="UniProtKB-UniRule"/>
</dbReference>
<dbReference type="EC" id="1.1.1.49" evidence="7"/>
<dbReference type="eggNOG" id="COG0364">
    <property type="taxonomic scope" value="Bacteria"/>
</dbReference>
<feature type="binding site" evidence="7">
    <location>
        <position position="53"/>
    </location>
    <ligand>
        <name>NADP(+)</name>
        <dbReference type="ChEBI" id="CHEBI:58349"/>
    </ligand>
</feature>
<dbReference type="OrthoDB" id="9802739at2"/>
<keyword evidence="3 7" id="KW-0313">Glucose metabolism</keyword>
<evidence type="ECO:0000256" key="4">
    <source>
        <dbReference type="ARBA" id="ARBA00022857"/>
    </source>
</evidence>
<feature type="domain" description="Glucose-6-phosphate dehydrogenase C-terminal" evidence="9">
    <location>
        <begin position="191"/>
        <end position="492"/>
    </location>
</feature>
<proteinExistence type="inferred from homology"/>
<dbReference type="HAMAP" id="MF_00966">
    <property type="entry name" value="G6PD"/>
    <property type="match status" value="1"/>
</dbReference>
<dbReference type="Gene3D" id="3.30.360.10">
    <property type="entry name" value="Dihydrodipicolinate Reductase, domain 2"/>
    <property type="match status" value="1"/>
</dbReference>
<evidence type="ECO:0000256" key="5">
    <source>
        <dbReference type="ARBA" id="ARBA00023002"/>
    </source>
</evidence>
<reference evidence="10 11" key="1">
    <citation type="journal article" date="2007" name="Proc. Natl. Acad. Sci. U.S.A.">
        <title>Characterization of a marine gammaproteobacterium capable of aerobic anoxygenic photosynthesis.</title>
        <authorList>
            <person name="Fuchs B.M."/>
            <person name="Spring S."/>
            <person name="Teeling H."/>
            <person name="Quast C."/>
            <person name="Wulf J."/>
            <person name="Schattenhofer M."/>
            <person name="Yan S."/>
            <person name="Ferriera S."/>
            <person name="Johnson J."/>
            <person name="Glockner F.O."/>
            <person name="Amann R."/>
        </authorList>
    </citation>
    <scope>NUCLEOTIDE SEQUENCE [LARGE SCALE GENOMIC DNA]</scope>
    <source>
        <strain evidence="10">KT71</strain>
    </source>
</reference>
<comment type="function">
    <text evidence="7">Catalyzes the oxidation of glucose 6-phosphate to 6-phosphogluconolactone.</text>
</comment>
<dbReference type="InterPro" id="IPR022675">
    <property type="entry name" value="G6P_DH_C"/>
</dbReference>
<protein>
    <recommendedName>
        <fullName evidence="7">Glucose-6-phosphate 1-dehydrogenase</fullName>
        <shortName evidence="7">G6PD</shortName>
        <ecNumber evidence="7">1.1.1.49</ecNumber>
    </recommendedName>
</protein>
<dbReference type="GO" id="GO:0006006">
    <property type="term" value="P:glucose metabolic process"/>
    <property type="evidence" value="ECO:0007669"/>
    <property type="project" value="UniProtKB-KW"/>
</dbReference>
<feature type="binding site" evidence="7">
    <location>
        <position position="348"/>
    </location>
    <ligand>
        <name>substrate</name>
    </ligand>
</feature>
<dbReference type="PRINTS" id="PR00079">
    <property type="entry name" value="G6PDHDRGNASE"/>
</dbReference>
<reference evidence="10 11" key="2">
    <citation type="journal article" date="2009" name="PLoS ONE">
        <title>The photosynthetic apparatus and its regulation in the aerobic gammaproteobacterium Congregibacter litoralis gen. nov., sp. nov.</title>
        <authorList>
            <person name="Spring S."/>
            <person name="Lunsdorf H."/>
            <person name="Fuchs B.M."/>
            <person name="Tindall B.J."/>
        </authorList>
    </citation>
    <scope>NUCLEOTIDE SEQUENCE [LARGE SCALE GENOMIC DNA]</scope>
    <source>
        <strain evidence="10">KT71</strain>
    </source>
</reference>
<feature type="binding site" evidence="7">
    <location>
        <position position="218"/>
    </location>
    <ligand>
        <name>substrate</name>
    </ligand>
</feature>
<organism evidence="10 11">
    <name type="scientific">Congregibacter litoralis KT71</name>
    <dbReference type="NCBI Taxonomy" id="314285"/>
    <lineage>
        <taxon>Bacteria</taxon>
        <taxon>Pseudomonadati</taxon>
        <taxon>Pseudomonadota</taxon>
        <taxon>Gammaproteobacteria</taxon>
        <taxon>Cellvibrionales</taxon>
        <taxon>Halieaceae</taxon>
        <taxon>Congregibacter</taxon>
    </lineage>
</organism>
<dbReference type="PANTHER" id="PTHR23429:SF0">
    <property type="entry name" value="GLUCOSE-6-PHOSPHATE 1-DEHYDROGENASE"/>
    <property type="match status" value="1"/>
</dbReference>
<dbReference type="UniPathway" id="UPA00115">
    <property type="reaction ID" value="UER00408"/>
</dbReference>
<feature type="binding site" evidence="7">
    <location>
        <position position="180"/>
    </location>
    <ligand>
        <name>substrate</name>
    </ligand>
</feature>
<evidence type="ECO:0000256" key="7">
    <source>
        <dbReference type="HAMAP-Rule" id="MF_00966"/>
    </source>
</evidence>
<comment type="similarity">
    <text evidence="2 7">Belongs to the glucose-6-phosphate dehydrogenase family.</text>
</comment>
<dbReference type="Proteomes" id="UP000019205">
    <property type="component" value="Chromosome"/>
</dbReference>
<dbReference type="PANTHER" id="PTHR23429">
    <property type="entry name" value="GLUCOSE-6-PHOSPHATE 1-DEHYDROGENASE G6PD"/>
    <property type="match status" value="1"/>
</dbReference>
<dbReference type="SUPFAM" id="SSF51735">
    <property type="entry name" value="NAD(P)-binding Rossmann-fold domains"/>
    <property type="match status" value="1"/>
</dbReference>
<dbReference type="Gene3D" id="3.40.50.720">
    <property type="entry name" value="NAD(P)-binding Rossmann-like Domain"/>
    <property type="match status" value="1"/>
</dbReference>
<keyword evidence="5 7" id="KW-0560">Oxidoreductase</keyword>
<dbReference type="PIRSF" id="PIRSF000110">
    <property type="entry name" value="G6PD"/>
    <property type="match status" value="1"/>
</dbReference>
<accession>A4AD79</accession>
<comment type="caution">
    <text evidence="10">The sequence shown here is derived from an EMBL/GenBank/DDBJ whole genome shotgun (WGS) entry which is preliminary data.</text>
</comment>
<feature type="binding site" evidence="7">
    <location>
        <position position="184"/>
    </location>
    <ligand>
        <name>substrate</name>
    </ligand>
</feature>
<evidence type="ECO:0000256" key="3">
    <source>
        <dbReference type="ARBA" id="ARBA00022526"/>
    </source>
</evidence>
<keyword evidence="11" id="KW-1185">Reference proteome</keyword>
<comment type="caution">
    <text evidence="7">Lacks conserved residue(s) required for the propagation of feature annotation.</text>
</comment>
<keyword evidence="6 7" id="KW-0119">Carbohydrate metabolism</keyword>
<feature type="binding site" evidence="7">
    <location>
        <position position="237"/>
    </location>
    <ligand>
        <name>substrate</name>
    </ligand>
</feature>
<dbReference type="InterPro" id="IPR019796">
    <property type="entry name" value="G6P_DH_AS"/>
</dbReference>
<dbReference type="InterPro" id="IPR001282">
    <property type="entry name" value="G6P_DH"/>
</dbReference>
<dbReference type="STRING" id="314285.KT71_12710"/>
<evidence type="ECO:0000259" key="8">
    <source>
        <dbReference type="Pfam" id="PF00479"/>
    </source>
</evidence>
<evidence type="ECO:0000259" key="9">
    <source>
        <dbReference type="Pfam" id="PF02781"/>
    </source>
</evidence>
<dbReference type="HOGENOM" id="CLU_013524_5_0_6"/>
<evidence type="ECO:0000256" key="2">
    <source>
        <dbReference type="ARBA" id="ARBA00009975"/>
    </source>
</evidence>
<evidence type="ECO:0000256" key="6">
    <source>
        <dbReference type="ARBA" id="ARBA00023277"/>
    </source>
</evidence>
<evidence type="ECO:0000256" key="1">
    <source>
        <dbReference type="ARBA" id="ARBA00004937"/>
    </source>
</evidence>
<comment type="pathway">
    <text evidence="1 7">Carbohydrate degradation; pentose phosphate pathway; D-ribulose 5-phosphate from D-glucose 6-phosphate (oxidative stage): step 1/3.</text>
</comment>
<dbReference type="InterPro" id="IPR022674">
    <property type="entry name" value="G6P_DH_NAD-bd"/>
</dbReference>
<feature type="binding site" evidence="7">
    <location>
        <position position="343"/>
    </location>
    <ligand>
        <name>substrate</name>
    </ligand>
</feature>
<dbReference type="NCBIfam" id="TIGR00871">
    <property type="entry name" value="zwf"/>
    <property type="match status" value="1"/>
</dbReference>
<evidence type="ECO:0000313" key="10">
    <source>
        <dbReference type="EMBL" id="EAQ96003.1"/>
    </source>
</evidence>
<dbReference type="PROSITE" id="PS00069">
    <property type="entry name" value="G6P_DEHYDROGENASE"/>
    <property type="match status" value="1"/>
</dbReference>
<dbReference type="InterPro" id="IPR036291">
    <property type="entry name" value="NAD(P)-bd_dom_sf"/>
</dbReference>
<dbReference type="AlphaFoldDB" id="A4AD79"/>
<dbReference type="SUPFAM" id="SSF55347">
    <property type="entry name" value="Glyceraldehyde-3-phosphate dehydrogenase-like, C-terminal domain"/>
    <property type="match status" value="1"/>
</dbReference>
<keyword evidence="4 7" id="KW-0521">NADP</keyword>
<dbReference type="GO" id="GO:0005829">
    <property type="term" value="C:cytosol"/>
    <property type="evidence" value="ECO:0007669"/>
    <property type="project" value="TreeGrafter"/>
</dbReference>